<dbReference type="EC" id="4.2.1.9" evidence="14 15"/>
<feature type="binding site" description="via carbamate group" evidence="15">
    <location>
        <position position="121"/>
    </location>
    <ligand>
        <name>Mg(2+)</name>
        <dbReference type="ChEBI" id="CHEBI:18420"/>
    </ligand>
</feature>
<dbReference type="eggNOG" id="COG0129">
    <property type="taxonomic scope" value="Bacteria"/>
</dbReference>
<evidence type="ECO:0000259" key="16">
    <source>
        <dbReference type="Pfam" id="PF00920"/>
    </source>
</evidence>
<evidence type="ECO:0000256" key="6">
    <source>
        <dbReference type="ARBA" id="ARBA00022842"/>
    </source>
</evidence>
<dbReference type="SUPFAM" id="SSF52016">
    <property type="entry name" value="LeuD/IlvD-like"/>
    <property type="match status" value="1"/>
</dbReference>
<protein>
    <recommendedName>
        <fullName evidence="14 15">Dihydroxy-acid dehydratase</fullName>
        <shortName evidence="15">DAD</shortName>
        <ecNumber evidence="14 15">4.2.1.9</ecNumber>
    </recommendedName>
</protein>
<comment type="pathway">
    <text evidence="12 15">Amino-acid biosynthesis; L-valine biosynthesis; L-valine from pyruvate: step 3/4.</text>
</comment>
<dbReference type="InterPro" id="IPR020558">
    <property type="entry name" value="DiOHA_6PGluconate_deHydtase_CS"/>
</dbReference>
<dbReference type="GO" id="GO:0009097">
    <property type="term" value="P:isoleucine biosynthetic process"/>
    <property type="evidence" value="ECO:0007669"/>
    <property type="project" value="UniProtKB-UniRule"/>
</dbReference>
<keyword evidence="9 15" id="KW-0456">Lyase</keyword>
<dbReference type="GO" id="GO:0051537">
    <property type="term" value="F:2 iron, 2 sulfur cluster binding"/>
    <property type="evidence" value="ECO:0007669"/>
    <property type="project" value="UniProtKB-UniRule"/>
</dbReference>
<evidence type="ECO:0000256" key="9">
    <source>
        <dbReference type="ARBA" id="ARBA00023239"/>
    </source>
</evidence>
<evidence type="ECO:0000256" key="13">
    <source>
        <dbReference type="ARBA" id="ARBA00029437"/>
    </source>
</evidence>
<accession>W0E6U1</accession>
<dbReference type="FunFam" id="3.50.30.80:FF:000001">
    <property type="entry name" value="Dihydroxy-acid dehydratase"/>
    <property type="match status" value="1"/>
</dbReference>
<evidence type="ECO:0000256" key="12">
    <source>
        <dbReference type="ARBA" id="ARBA00029436"/>
    </source>
</evidence>
<comment type="subunit">
    <text evidence="15">Homodimer.</text>
</comment>
<dbReference type="InterPro" id="IPR042096">
    <property type="entry name" value="Dihydro-acid_dehy_C"/>
</dbReference>
<keyword evidence="8 15" id="KW-0411">Iron-sulfur</keyword>
<comment type="cofactor">
    <cofactor evidence="15">
        <name>[2Fe-2S] cluster</name>
        <dbReference type="ChEBI" id="CHEBI:190135"/>
    </cofactor>
    <text evidence="15">Binds 1 [2Fe-2S] cluster per subunit. This cluster acts as a Lewis acid cofactor.</text>
</comment>
<keyword evidence="5 15" id="KW-0479">Metal-binding</keyword>
<dbReference type="InterPro" id="IPR056740">
    <property type="entry name" value="ILV_EDD_C"/>
</dbReference>
<gene>
    <name evidence="15" type="primary">ilvD</name>
    <name evidence="18" type="ORF">DESME_05720</name>
</gene>
<keyword evidence="4 15" id="KW-0001">2Fe-2S</keyword>
<comment type="similarity">
    <text evidence="2 15">Belongs to the IlvD/Edd family.</text>
</comment>
<dbReference type="InterPro" id="IPR037237">
    <property type="entry name" value="IlvD/EDD_N"/>
</dbReference>
<dbReference type="EMBL" id="CP007032">
    <property type="protein sequence ID" value="AHF06610.1"/>
    <property type="molecule type" value="Genomic_DNA"/>
</dbReference>
<comment type="catalytic activity">
    <reaction evidence="11">
        <text>(2R)-2,3-dihydroxy-3-methylbutanoate = 3-methyl-2-oxobutanoate + H2O</text>
        <dbReference type="Rhea" id="RHEA:24809"/>
        <dbReference type="ChEBI" id="CHEBI:11851"/>
        <dbReference type="ChEBI" id="CHEBI:15377"/>
        <dbReference type="ChEBI" id="CHEBI:49072"/>
        <dbReference type="EC" id="4.2.1.9"/>
    </reaction>
    <physiologicalReaction direction="left-to-right" evidence="11">
        <dbReference type="Rhea" id="RHEA:24810"/>
    </physiologicalReaction>
</comment>
<keyword evidence="10 15" id="KW-0100">Branched-chain amino acid biosynthesis</keyword>
<dbReference type="UniPathway" id="UPA00047">
    <property type="reaction ID" value="UER00057"/>
</dbReference>
<dbReference type="Proteomes" id="UP000010847">
    <property type="component" value="Chromosome"/>
</dbReference>
<dbReference type="NCBIfam" id="TIGR00110">
    <property type="entry name" value="ilvD"/>
    <property type="match status" value="1"/>
</dbReference>
<comment type="caution">
    <text evidence="15">Lacks conserved residue(s) required for the propagation of feature annotation.</text>
</comment>
<dbReference type="PANTHER" id="PTHR43661">
    <property type="entry name" value="D-XYLONATE DEHYDRATASE"/>
    <property type="match status" value="1"/>
</dbReference>
<dbReference type="GO" id="GO:0000287">
    <property type="term" value="F:magnesium ion binding"/>
    <property type="evidence" value="ECO:0007669"/>
    <property type="project" value="UniProtKB-UniRule"/>
</dbReference>
<evidence type="ECO:0000256" key="11">
    <source>
        <dbReference type="ARBA" id="ARBA00029304"/>
    </source>
</evidence>
<feature type="modified residue" description="N6-carboxylysine" evidence="15">
    <location>
        <position position="121"/>
    </location>
</feature>
<dbReference type="HAMAP" id="MF_00012">
    <property type="entry name" value="IlvD"/>
    <property type="match status" value="1"/>
</dbReference>
<dbReference type="STRING" id="871968.DESME_05720"/>
<reference evidence="18 19" key="1">
    <citation type="submission" date="2013-12" db="EMBL/GenBank/DDBJ databases">
        <authorList>
            <consortium name="DOE Joint Genome Institute"/>
            <person name="Smidt H."/>
            <person name="Huntemann M."/>
            <person name="Han J."/>
            <person name="Chen A."/>
            <person name="Kyrpides N."/>
            <person name="Mavromatis K."/>
            <person name="Markowitz V."/>
            <person name="Palaniappan K."/>
            <person name="Ivanova N."/>
            <person name="Schaumberg A."/>
            <person name="Pati A."/>
            <person name="Liolios K."/>
            <person name="Nordberg H.P."/>
            <person name="Cantor M.N."/>
            <person name="Hua S.X."/>
            <person name="Woyke T."/>
        </authorList>
    </citation>
    <scope>NUCLEOTIDE SEQUENCE [LARGE SCALE GENOMIC DNA]</scope>
    <source>
        <strain evidence="19">DSM 15288</strain>
    </source>
</reference>
<dbReference type="PROSITE" id="PS00887">
    <property type="entry name" value="ILVD_EDD_2"/>
    <property type="match status" value="1"/>
</dbReference>
<dbReference type="InterPro" id="IPR000581">
    <property type="entry name" value="ILV_EDD_N"/>
</dbReference>
<comment type="catalytic activity">
    <reaction evidence="15">
        <text>(2R,3R)-2,3-dihydroxy-3-methylpentanoate = (S)-3-methyl-2-oxopentanoate + H2O</text>
        <dbReference type="Rhea" id="RHEA:27694"/>
        <dbReference type="ChEBI" id="CHEBI:15377"/>
        <dbReference type="ChEBI" id="CHEBI:35146"/>
        <dbReference type="ChEBI" id="CHEBI:49258"/>
        <dbReference type="EC" id="4.2.1.9"/>
    </reaction>
</comment>
<comment type="cofactor">
    <cofactor evidence="1 15">
        <name>Mg(2+)</name>
        <dbReference type="ChEBI" id="CHEBI:18420"/>
    </cofactor>
</comment>
<name>W0E6U1_9FIRM</name>
<dbReference type="RefSeq" id="WP_006717821.1">
    <property type="nucleotide sequence ID" value="NZ_CP007032.1"/>
</dbReference>
<dbReference type="PROSITE" id="PS00886">
    <property type="entry name" value="ILVD_EDD_1"/>
    <property type="match status" value="1"/>
</dbReference>
<dbReference type="Pfam" id="PF24877">
    <property type="entry name" value="ILV_EDD_C"/>
    <property type="match status" value="1"/>
</dbReference>
<evidence type="ECO:0000256" key="1">
    <source>
        <dbReference type="ARBA" id="ARBA00001946"/>
    </source>
</evidence>
<evidence type="ECO:0000313" key="19">
    <source>
        <dbReference type="Proteomes" id="UP000010847"/>
    </source>
</evidence>
<dbReference type="KEGG" id="dmt:DESME_05720"/>
<keyword evidence="3 15" id="KW-0028">Amino-acid biosynthesis</keyword>
<keyword evidence="7 15" id="KW-0408">Iron</keyword>
<evidence type="ECO:0000256" key="3">
    <source>
        <dbReference type="ARBA" id="ARBA00022605"/>
    </source>
</evidence>
<dbReference type="InterPro" id="IPR004404">
    <property type="entry name" value="DihydroxyA_deHydtase"/>
</dbReference>
<evidence type="ECO:0000256" key="5">
    <source>
        <dbReference type="ARBA" id="ARBA00022723"/>
    </source>
</evidence>
<comment type="function">
    <text evidence="15">Functions in the biosynthesis of branched-chain amino acids. Catalyzes the dehydration of (2R,3R)-2,3-dihydroxy-3-methylpentanoate (2,3-dihydroxy-3-methylvalerate) into 2-oxo-3-methylpentanoate (2-oxo-3-methylvalerate) and of (2R)-2,3-dihydroxy-3-methylbutanoate (2,3-dihydroxyisovalerate) into 2-oxo-3-methylbutanoate (2-oxoisovalerate), the penultimate precursor to L-isoleucine and L-valine, respectively.</text>
</comment>
<evidence type="ECO:0000313" key="18">
    <source>
        <dbReference type="EMBL" id="AHF06610.1"/>
    </source>
</evidence>
<evidence type="ECO:0000256" key="4">
    <source>
        <dbReference type="ARBA" id="ARBA00022714"/>
    </source>
</evidence>
<dbReference type="NCBIfam" id="NF002068">
    <property type="entry name" value="PRK00911.1"/>
    <property type="match status" value="1"/>
</dbReference>
<feature type="binding site" evidence="15">
    <location>
        <position position="78"/>
    </location>
    <ligand>
        <name>Mg(2+)</name>
        <dbReference type="ChEBI" id="CHEBI:18420"/>
    </ligand>
</feature>
<dbReference type="SUPFAM" id="SSF143975">
    <property type="entry name" value="IlvD/EDD N-terminal domain-like"/>
    <property type="match status" value="1"/>
</dbReference>
<feature type="binding site" evidence="15">
    <location>
        <position position="120"/>
    </location>
    <ligand>
        <name>Mg(2+)</name>
        <dbReference type="ChEBI" id="CHEBI:18420"/>
    </ligand>
</feature>
<dbReference type="HOGENOM" id="CLU_014271_4_2_9"/>
<evidence type="ECO:0000256" key="7">
    <source>
        <dbReference type="ARBA" id="ARBA00023004"/>
    </source>
</evidence>
<evidence type="ECO:0000259" key="17">
    <source>
        <dbReference type="Pfam" id="PF24877"/>
    </source>
</evidence>
<keyword evidence="19" id="KW-1185">Reference proteome</keyword>
<dbReference type="GO" id="GO:0009099">
    <property type="term" value="P:L-valine biosynthetic process"/>
    <property type="evidence" value="ECO:0007669"/>
    <property type="project" value="UniProtKB-UniRule"/>
</dbReference>
<evidence type="ECO:0000256" key="10">
    <source>
        <dbReference type="ARBA" id="ARBA00023304"/>
    </source>
</evidence>
<feature type="binding site" evidence="15">
    <location>
        <position position="442"/>
    </location>
    <ligand>
        <name>Mg(2+)</name>
        <dbReference type="ChEBI" id="CHEBI:18420"/>
    </ligand>
</feature>
<proteinExistence type="inferred from homology"/>
<dbReference type="GO" id="GO:0004160">
    <property type="term" value="F:dihydroxy-acid dehydratase activity"/>
    <property type="evidence" value="ECO:0007669"/>
    <property type="project" value="UniProtKB-UniRule"/>
</dbReference>
<organism evidence="18 19">
    <name type="scientific">Desulfitobacterium metallireducens DSM 15288</name>
    <dbReference type="NCBI Taxonomy" id="871968"/>
    <lineage>
        <taxon>Bacteria</taxon>
        <taxon>Bacillati</taxon>
        <taxon>Bacillota</taxon>
        <taxon>Clostridia</taxon>
        <taxon>Eubacteriales</taxon>
        <taxon>Desulfitobacteriaceae</taxon>
        <taxon>Desulfitobacterium</taxon>
    </lineage>
</organism>
<feature type="domain" description="Dihydroxy-acid/6-phosphogluconate dehydratase N-terminal" evidence="16">
    <location>
        <begin position="32"/>
        <end position="346"/>
    </location>
</feature>
<dbReference type="AlphaFoldDB" id="W0E6U1"/>
<comment type="pathway">
    <text evidence="13 15">Amino-acid biosynthesis; L-isoleucine biosynthesis; L-isoleucine from 2-oxobutanoate: step 3/4.</text>
</comment>
<dbReference type="OrthoDB" id="9807077at2"/>
<sequence length="562" mass="60079">MNSDIIKQGVDRAPHRSLLKALGLTDREIKNPFIGVVSSFTEMVPGHMHLRQVAEAVKAGIRANGGTPFEFSTVAVCDGLAMGHVGMHFSLASRELIADSIEVMAKAHQLDALVLIPSCDKVVPGMMMAAMRLNLPAIVVSGGPMLPGHFEGKPVTLSTVFEAVGQVHAGKKDEEWLYDLESKACPTCGSCAGMFTANSMNCLTEALGLALPGNGTIPAVYSERLILAKETGYQVMELLRKNIRPRDIVTKTSLKNGVALDMALGCSTNTILHLPAIANEGDIDWDLRNVNEVSATTPQICKLAPAGDNVLADLNEAGGVSAVLKQLLDNGFIDGTPMTVSGVSQAERLKNYKVQNAEVIHPMDHPYSVQGGLKVLFGNLAPEGAVIKQGALDNQEMVFEGTAKVFNGEVPAAEAIRNREIKAGDVVVIRYEGPKGGPGMREMLGPTATLAGMGLDASVALITDGRFSGASRGLSIGHCSPEAALGGEIALLKTGDKIRIDLKEGRLNWVASDEERKMRREQYEQNPLPLENLNPELRAGYLGRYSEYVQSASRGASFRRTT</sequence>
<dbReference type="Pfam" id="PF00920">
    <property type="entry name" value="ILVD_EDD_N"/>
    <property type="match status" value="1"/>
</dbReference>
<dbReference type="Gene3D" id="3.50.30.80">
    <property type="entry name" value="IlvD/EDD C-terminal domain-like"/>
    <property type="match status" value="1"/>
</dbReference>
<feature type="domain" description="Dihydroxy-acid/6-phosphogluconate dehydratase C-terminal" evidence="17">
    <location>
        <begin position="358"/>
        <end position="556"/>
    </location>
</feature>
<evidence type="ECO:0000256" key="14">
    <source>
        <dbReference type="ARBA" id="ARBA00029490"/>
    </source>
</evidence>
<dbReference type="GO" id="GO:0005829">
    <property type="term" value="C:cytosol"/>
    <property type="evidence" value="ECO:0007669"/>
    <property type="project" value="TreeGrafter"/>
</dbReference>
<dbReference type="UniPathway" id="UPA00049">
    <property type="reaction ID" value="UER00061"/>
</dbReference>
<evidence type="ECO:0000256" key="8">
    <source>
        <dbReference type="ARBA" id="ARBA00023014"/>
    </source>
</evidence>
<feature type="active site" description="Proton acceptor" evidence="15">
    <location>
        <position position="468"/>
    </location>
</feature>
<evidence type="ECO:0000256" key="2">
    <source>
        <dbReference type="ARBA" id="ARBA00006486"/>
    </source>
</evidence>
<evidence type="ECO:0000256" key="15">
    <source>
        <dbReference type="HAMAP-Rule" id="MF_00012"/>
    </source>
</evidence>
<keyword evidence="6 15" id="KW-0460">Magnesium</keyword>
<dbReference type="PANTHER" id="PTHR43661:SF3">
    <property type="entry name" value="D-XYLONATE DEHYDRATASE YAGF-RELATED"/>
    <property type="match status" value="1"/>
</dbReference>